<proteinExistence type="predicted"/>
<gene>
    <name evidence="1" type="ORF">Nepgr_025086</name>
</gene>
<name>A0AAD3T5J2_NEPGR</name>
<sequence>MPFLAFPGGRVTIDLRSLPLDQLRVRVLHAFPRDFLFIFSYSHQKGYIEILVQLRLKVRKKLFPVRLVTGLIDYVKNSTFREKKKNARKDESSFINEGKFINRPEERASQGQGYEIGSEARIGVASRIRSLSFEFRFSLCSIQFGFLIREGAKRHPDFLSCRTRLSLLNEGTEHNET</sequence>
<reference evidence="1" key="1">
    <citation type="submission" date="2023-05" db="EMBL/GenBank/DDBJ databases">
        <title>Nepenthes gracilis genome sequencing.</title>
        <authorList>
            <person name="Fukushima K."/>
        </authorList>
    </citation>
    <scope>NUCLEOTIDE SEQUENCE</scope>
    <source>
        <strain evidence="1">SING2019-196</strain>
    </source>
</reference>
<dbReference type="EMBL" id="BSYO01000026">
    <property type="protein sequence ID" value="GMH23243.1"/>
    <property type="molecule type" value="Genomic_DNA"/>
</dbReference>
<organism evidence="1 2">
    <name type="scientific">Nepenthes gracilis</name>
    <name type="common">Slender pitcher plant</name>
    <dbReference type="NCBI Taxonomy" id="150966"/>
    <lineage>
        <taxon>Eukaryota</taxon>
        <taxon>Viridiplantae</taxon>
        <taxon>Streptophyta</taxon>
        <taxon>Embryophyta</taxon>
        <taxon>Tracheophyta</taxon>
        <taxon>Spermatophyta</taxon>
        <taxon>Magnoliopsida</taxon>
        <taxon>eudicotyledons</taxon>
        <taxon>Gunneridae</taxon>
        <taxon>Pentapetalae</taxon>
        <taxon>Caryophyllales</taxon>
        <taxon>Nepenthaceae</taxon>
        <taxon>Nepenthes</taxon>
    </lineage>
</organism>
<accession>A0AAD3T5J2</accession>
<dbReference type="Proteomes" id="UP001279734">
    <property type="component" value="Unassembled WGS sequence"/>
</dbReference>
<protein>
    <submittedName>
        <fullName evidence="1">Uncharacterized protein</fullName>
    </submittedName>
</protein>
<keyword evidence="2" id="KW-1185">Reference proteome</keyword>
<evidence type="ECO:0000313" key="1">
    <source>
        <dbReference type="EMBL" id="GMH23243.1"/>
    </source>
</evidence>
<evidence type="ECO:0000313" key="2">
    <source>
        <dbReference type="Proteomes" id="UP001279734"/>
    </source>
</evidence>
<dbReference type="AlphaFoldDB" id="A0AAD3T5J2"/>
<comment type="caution">
    <text evidence="1">The sequence shown here is derived from an EMBL/GenBank/DDBJ whole genome shotgun (WGS) entry which is preliminary data.</text>
</comment>